<dbReference type="AlphaFoldDB" id="A0A1Z4N5Z8"/>
<evidence type="ECO:0000313" key="1">
    <source>
        <dbReference type="EMBL" id="BAZ01121.1"/>
    </source>
</evidence>
<gene>
    <name evidence="1" type="ORF">NIES37_51190</name>
</gene>
<dbReference type="KEGG" id="ttq:NIES37_51190"/>
<dbReference type="Proteomes" id="UP000218785">
    <property type="component" value="Chromosome"/>
</dbReference>
<keyword evidence="2" id="KW-1185">Reference proteome</keyword>
<reference evidence="1 2" key="1">
    <citation type="submission" date="2017-06" db="EMBL/GenBank/DDBJ databases">
        <title>Genome sequencing of cyanobaciteial culture collection at National Institute for Environmental Studies (NIES).</title>
        <authorList>
            <person name="Hirose Y."/>
            <person name="Shimura Y."/>
            <person name="Fujisawa T."/>
            <person name="Nakamura Y."/>
            <person name="Kawachi M."/>
        </authorList>
    </citation>
    <scope>NUCLEOTIDE SEQUENCE [LARGE SCALE GENOMIC DNA]</scope>
    <source>
        <strain evidence="1 2">NIES-37</strain>
    </source>
</reference>
<sequence length="326" mass="38266">MKQLYDVILDETIYEIFDNNGLSREVPLREFIALSSAKAFADDKLLGIKRQHIPFKLINLPDKPQTADFCNLANAISNIAAFDFAPENRNQGIWMRCVQLYWQAKAILLSNKIFPLIPDPTHPGGSIEQILPPDALKNLKSETDAEKAMYDLFKAGESEIISWAESKNIKYPFANFQELFIHILKARFTRDVQEEAFRLKPSWTNQRDKKQHYRKWLKYLSNHDIAQNLEQKYYQILMDMNWEGYPLIALRSQQSNIQFKKLWQVYLKTHRALIGIIDTNLYWKNSIPYQAKNTNQRVTIHGIVNSSGYFEWKCEQKEIFSFKDFA</sequence>
<dbReference type="RefSeq" id="WP_096580479.1">
    <property type="nucleotide sequence ID" value="NZ_CAWNJS010000001.1"/>
</dbReference>
<evidence type="ECO:0000313" key="2">
    <source>
        <dbReference type="Proteomes" id="UP000218785"/>
    </source>
</evidence>
<name>A0A1Z4N5Z8_9CYAN</name>
<dbReference type="EMBL" id="AP018248">
    <property type="protein sequence ID" value="BAZ01121.1"/>
    <property type="molecule type" value="Genomic_DNA"/>
</dbReference>
<proteinExistence type="predicted"/>
<organism evidence="1 2">
    <name type="scientific">Tolypothrix tenuis PCC 7101</name>
    <dbReference type="NCBI Taxonomy" id="231146"/>
    <lineage>
        <taxon>Bacteria</taxon>
        <taxon>Bacillati</taxon>
        <taxon>Cyanobacteriota</taxon>
        <taxon>Cyanophyceae</taxon>
        <taxon>Nostocales</taxon>
        <taxon>Tolypothrichaceae</taxon>
        <taxon>Tolypothrix</taxon>
    </lineage>
</organism>
<protein>
    <submittedName>
        <fullName evidence="1">Uncharacterized protein</fullName>
    </submittedName>
</protein>
<accession>A0A1Z4N5Z8</accession>